<comment type="similarity">
    <text evidence="1">Belongs to the 'phage' integrase family.</text>
</comment>
<proteinExistence type="inferred from homology"/>
<feature type="domain" description="Tyr recombinase" evidence="4">
    <location>
        <begin position="8"/>
        <end position="204"/>
    </location>
</feature>
<dbReference type="InterPro" id="IPR050090">
    <property type="entry name" value="Tyrosine_recombinase_XerCD"/>
</dbReference>
<evidence type="ECO:0000259" key="4">
    <source>
        <dbReference type="PROSITE" id="PS51898"/>
    </source>
</evidence>
<dbReference type="GO" id="GO:0006310">
    <property type="term" value="P:DNA recombination"/>
    <property type="evidence" value="ECO:0007669"/>
    <property type="project" value="UniProtKB-KW"/>
</dbReference>
<evidence type="ECO:0000256" key="3">
    <source>
        <dbReference type="ARBA" id="ARBA00023172"/>
    </source>
</evidence>
<dbReference type="InterPro" id="IPR011010">
    <property type="entry name" value="DNA_brk_join_enz"/>
</dbReference>
<dbReference type="GO" id="GO:0015074">
    <property type="term" value="P:DNA integration"/>
    <property type="evidence" value="ECO:0007669"/>
    <property type="project" value="InterPro"/>
</dbReference>
<evidence type="ECO:0000256" key="1">
    <source>
        <dbReference type="ARBA" id="ARBA00008857"/>
    </source>
</evidence>
<keyword evidence="3" id="KW-0233">DNA recombination</keyword>
<evidence type="ECO:0000256" key="2">
    <source>
        <dbReference type="ARBA" id="ARBA00023125"/>
    </source>
</evidence>
<accession>A0A1E3X881</accession>
<dbReference type="PROSITE" id="PS51898">
    <property type="entry name" value="TYR_RECOMBINASE"/>
    <property type="match status" value="1"/>
</dbReference>
<protein>
    <submittedName>
        <fullName evidence="5">Tyrosine recombinase</fullName>
    </submittedName>
</protein>
<dbReference type="EMBL" id="MAYW01000092">
    <property type="protein sequence ID" value="ODS31840.1"/>
    <property type="molecule type" value="Genomic_DNA"/>
</dbReference>
<dbReference type="GO" id="GO:0003677">
    <property type="term" value="F:DNA binding"/>
    <property type="evidence" value="ECO:0007669"/>
    <property type="project" value="UniProtKB-KW"/>
</dbReference>
<dbReference type="PANTHER" id="PTHR30349">
    <property type="entry name" value="PHAGE INTEGRASE-RELATED"/>
    <property type="match status" value="1"/>
</dbReference>
<sequence>MKTDYKITRDKFMDDKEREKLIKFCKEKSELDLMKGRITWVVRYTLVNLALYSGLRVSEIAKLKIQDLNLDKVDDPYLYVRNGKRGKSRDVYLDKELVKELKKYISYKKKTLKESVEPEVPLFAGRNGKHSTTTTLQISFKKAIEEAGLNPKYSIHNARHTYGTHLYHTTQNLRYVQKQIGHSNITMTSLYADILPSENVKLANMIRNVGSL</sequence>
<keyword evidence="2" id="KW-0238">DNA-binding</keyword>
<comment type="caution">
    <text evidence="5">The sequence shown here is derived from an EMBL/GenBank/DDBJ whole genome shotgun (WGS) entry which is preliminary data.</text>
</comment>
<dbReference type="Proteomes" id="UP000094056">
    <property type="component" value="Unassembled WGS sequence"/>
</dbReference>
<dbReference type="CDD" id="cd00397">
    <property type="entry name" value="DNA_BRE_C"/>
    <property type="match status" value="1"/>
</dbReference>
<dbReference type="InterPro" id="IPR013762">
    <property type="entry name" value="Integrase-like_cat_sf"/>
</dbReference>
<name>A0A1E3X881_9BACT</name>
<gene>
    <name evidence="5" type="ORF">SCARUB_03052</name>
</gene>
<organism evidence="5 6">
    <name type="scientific">Candidatus Scalindua rubra</name>
    <dbReference type="NCBI Taxonomy" id="1872076"/>
    <lineage>
        <taxon>Bacteria</taxon>
        <taxon>Pseudomonadati</taxon>
        <taxon>Planctomycetota</taxon>
        <taxon>Candidatus Brocadiia</taxon>
        <taxon>Candidatus Brocadiales</taxon>
        <taxon>Candidatus Scalinduaceae</taxon>
        <taxon>Candidatus Scalindua</taxon>
    </lineage>
</organism>
<dbReference type="Gene3D" id="1.10.443.10">
    <property type="entry name" value="Intergrase catalytic core"/>
    <property type="match status" value="1"/>
</dbReference>
<evidence type="ECO:0000313" key="6">
    <source>
        <dbReference type="Proteomes" id="UP000094056"/>
    </source>
</evidence>
<evidence type="ECO:0000313" key="5">
    <source>
        <dbReference type="EMBL" id="ODS31840.1"/>
    </source>
</evidence>
<reference evidence="5 6" key="1">
    <citation type="submission" date="2016-07" db="EMBL/GenBank/DDBJ databases">
        <title>Draft genome of Scalindua rubra, obtained from a brine-seawater interface in the Red Sea, sheds light on salt adaptation in anammox bacteria.</title>
        <authorList>
            <person name="Speth D.R."/>
            <person name="Lagkouvardos I."/>
            <person name="Wang Y."/>
            <person name="Qian P.-Y."/>
            <person name="Dutilh B.E."/>
            <person name="Jetten M.S."/>
        </authorList>
    </citation>
    <scope>NUCLEOTIDE SEQUENCE [LARGE SCALE GENOMIC DNA]</scope>
    <source>
        <strain evidence="5">BSI-1</strain>
    </source>
</reference>
<dbReference type="AlphaFoldDB" id="A0A1E3X881"/>
<dbReference type="Pfam" id="PF00589">
    <property type="entry name" value="Phage_integrase"/>
    <property type="match status" value="1"/>
</dbReference>
<dbReference type="InterPro" id="IPR002104">
    <property type="entry name" value="Integrase_catalytic"/>
</dbReference>
<dbReference type="PANTHER" id="PTHR30349:SF41">
    <property type="entry name" value="INTEGRASE_RECOMBINASE PROTEIN MJ0367-RELATED"/>
    <property type="match status" value="1"/>
</dbReference>
<dbReference type="SUPFAM" id="SSF56349">
    <property type="entry name" value="DNA breaking-rejoining enzymes"/>
    <property type="match status" value="1"/>
</dbReference>